<dbReference type="InterPro" id="IPR024370">
    <property type="entry name" value="PBP_domain"/>
</dbReference>
<feature type="domain" description="PBP" evidence="6">
    <location>
        <begin position="56"/>
        <end position="347"/>
    </location>
</feature>
<evidence type="ECO:0000256" key="2">
    <source>
        <dbReference type="ARBA" id="ARBA00022448"/>
    </source>
</evidence>
<dbReference type="Gene3D" id="3.40.190.10">
    <property type="entry name" value="Periplasmic binding protein-like II"/>
    <property type="match status" value="2"/>
</dbReference>
<evidence type="ECO:0000259" key="6">
    <source>
        <dbReference type="Pfam" id="PF12849"/>
    </source>
</evidence>
<keyword evidence="5" id="KW-0732">Signal</keyword>
<dbReference type="InterPro" id="IPR050962">
    <property type="entry name" value="Phosphate-bind_PstS"/>
</dbReference>
<gene>
    <name evidence="7" type="primary">pstS</name>
    <name evidence="7" type="ORF">P2L57_27465</name>
</gene>
<dbReference type="NCBIfam" id="TIGR00975">
    <property type="entry name" value="3a0107s03"/>
    <property type="match status" value="1"/>
</dbReference>
<reference evidence="7 8" key="1">
    <citation type="submission" date="2023-03" db="EMBL/GenBank/DDBJ databases">
        <title>Draft genome sequence of type strain Streptomyces ferralitis JCM 14344.</title>
        <authorList>
            <person name="Klaysubun C."/>
            <person name="Duangmal K."/>
        </authorList>
    </citation>
    <scope>NUCLEOTIDE SEQUENCE [LARGE SCALE GENOMIC DNA]</scope>
    <source>
        <strain evidence="7 8">JCM 14344</strain>
    </source>
</reference>
<evidence type="ECO:0000256" key="5">
    <source>
        <dbReference type="SAM" id="SignalP"/>
    </source>
</evidence>
<dbReference type="PIRSF" id="PIRSF002756">
    <property type="entry name" value="PstS"/>
    <property type="match status" value="1"/>
</dbReference>
<evidence type="ECO:0000256" key="1">
    <source>
        <dbReference type="ARBA" id="ARBA00008725"/>
    </source>
</evidence>
<name>A0ABT5Z652_9ACTN</name>
<keyword evidence="8" id="KW-1185">Reference proteome</keyword>
<feature type="signal peptide" evidence="5">
    <location>
        <begin position="1"/>
        <end position="26"/>
    </location>
</feature>
<proteinExistence type="inferred from homology"/>
<dbReference type="SUPFAM" id="SSF53850">
    <property type="entry name" value="Periplasmic binding protein-like II"/>
    <property type="match status" value="1"/>
</dbReference>
<evidence type="ECO:0000256" key="3">
    <source>
        <dbReference type="ARBA" id="ARBA00022592"/>
    </source>
</evidence>
<accession>A0ABT5Z652</accession>
<comment type="caution">
    <text evidence="7">The sequence shown here is derived from an EMBL/GenBank/DDBJ whole genome shotgun (WGS) entry which is preliminary data.</text>
</comment>
<keyword evidence="3 4" id="KW-0592">Phosphate transport</keyword>
<dbReference type="Proteomes" id="UP001220022">
    <property type="component" value="Unassembled WGS sequence"/>
</dbReference>
<dbReference type="PANTHER" id="PTHR42996:SF1">
    <property type="entry name" value="PHOSPHATE-BINDING PROTEIN PSTS"/>
    <property type="match status" value="1"/>
</dbReference>
<evidence type="ECO:0000256" key="4">
    <source>
        <dbReference type="PIRNR" id="PIRNR002756"/>
    </source>
</evidence>
<organism evidence="7 8">
    <name type="scientific">Streptantibioticus ferralitis</name>
    <dbReference type="NCBI Taxonomy" id="236510"/>
    <lineage>
        <taxon>Bacteria</taxon>
        <taxon>Bacillati</taxon>
        <taxon>Actinomycetota</taxon>
        <taxon>Actinomycetes</taxon>
        <taxon>Kitasatosporales</taxon>
        <taxon>Streptomycetaceae</taxon>
        <taxon>Streptantibioticus</taxon>
    </lineage>
</organism>
<dbReference type="PANTHER" id="PTHR42996">
    <property type="entry name" value="PHOSPHATE-BINDING PROTEIN PSTS"/>
    <property type="match status" value="1"/>
</dbReference>
<protein>
    <recommendedName>
        <fullName evidence="4">Phosphate-binding protein</fullName>
    </recommendedName>
</protein>
<comment type="similarity">
    <text evidence="1 4">Belongs to the PstS family.</text>
</comment>
<dbReference type="CDD" id="cd13565">
    <property type="entry name" value="PBP2_PstS"/>
    <property type="match status" value="1"/>
</dbReference>
<dbReference type="InterPro" id="IPR005673">
    <property type="entry name" value="ABC_phos-bd_PstS"/>
</dbReference>
<evidence type="ECO:0000313" key="7">
    <source>
        <dbReference type="EMBL" id="MDF2259312.1"/>
    </source>
</evidence>
<dbReference type="EMBL" id="JARHTQ010000022">
    <property type="protein sequence ID" value="MDF2259312.1"/>
    <property type="molecule type" value="Genomic_DNA"/>
</dbReference>
<sequence>MKLTRKTGLRSLAVGAIAVSSALVLTACGSDNNSGSSSPSGGSSNAAASIKCGSKANLLASGSTAQKNAMDVWVKNYMQACSGSQINYKPTGSGAGVTEFLQGSTAFAGSDSALKPDEVTKSKSVCKNGGQGIDLPMVGGPIAVGYNLPGVDNLVLDAPTLAKIFDSKIAKWDDPAIKKLNPSAKLPSSSIQAFHRSDESGTTDNFTKYLKGAAASDWSYSGGKAWQAKNGQSAPQSSGVAAQVKQTAGAIGYFELSYATASNIPTVKIDTGASAPVAASSDAASKMIADAKVVGTGNDMALKLNYATKADGAYPLTLVTYEIACDKGNKPETLDATKAFLNYVASDDGQKGLSGQGYAPLPTEIATKVRSTISSLS</sequence>
<dbReference type="RefSeq" id="WP_275818776.1">
    <property type="nucleotide sequence ID" value="NZ_BAAANM010000009.1"/>
</dbReference>
<evidence type="ECO:0000313" key="8">
    <source>
        <dbReference type="Proteomes" id="UP001220022"/>
    </source>
</evidence>
<feature type="chain" id="PRO_5045210444" description="Phosphate-binding protein" evidence="5">
    <location>
        <begin position="27"/>
        <end position="377"/>
    </location>
</feature>
<keyword evidence="2 4" id="KW-0813">Transport</keyword>
<dbReference type="Pfam" id="PF12849">
    <property type="entry name" value="PBP_like_2"/>
    <property type="match status" value="1"/>
</dbReference>
<dbReference type="PROSITE" id="PS51257">
    <property type="entry name" value="PROKAR_LIPOPROTEIN"/>
    <property type="match status" value="1"/>
</dbReference>